<keyword evidence="3" id="KW-1185">Reference proteome</keyword>
<reference evidence="2 3" key="1">
    <citation type="submission" date="2016-11" db="EMBL/GenBank/DDBJ databases">
        <title>The macronuclear genome of Stentor coeruleus: a giant cell with tiny introns.</title>
        <authorList>
            <person name="Slabodnick M."/>
            <person name="Ruby J.G."/>
            <person name="Reiff S.B."/>
            <person name="Swart E.C."/>
            <person name="Gosai S."/>
            <person name="Prabakaran S."/>
            <person name="Witkowska E."/>
            <person name="Larue G.E."/>
            <person name="Fisher S."/>
            <person name="Freeman R.M."/>
            <person name="Gunawardena J."/>
            <person name="Chu W."/>
            <person name="Stover N.A."/>
            <person name="Gregory B.D."/>
            <person name="Nowacki M."/>
            <person name="Derisi J."/>
            <person name="Roy S.W."/>
            <person name="Marshall W.F."/>
            <person name="Sood P."/>
        </authorList>
    </citation>
    <scope>NUCLEOTIDE SEQUENCE [LARGE SCALE GENOMIC DNA]</scope>
    <source>
        <strain evidence="2">WM001</strain>
    </source>
</reference>
<gene>
    <name evidence="2" type="ORF">SteCoe_28222</name>
</gene>
<dbReference type="InterPro" id="IPR032675">
    <property type="entry name" value="LRR_dom_sf"/>
</dbReference>
<feature type="coiled-coil region" evidence="1">
    <location>
        <begin position="426"/>
        <end position="496"/>
    </location>
</feature>
<keyword evidence="1" id="KW-0175">Coiled coil</keyword>
<organism evidence="2 3">
    <name type="scientific">Stentor coeruleus</name>
    <dbReference type="NCBI Taxonomy" id="5963"/>
    <lineage>
        <taxon>Eukaryota</taxon>
        <taxon>Sar</taxon>
        <taxon>Alveolata</taxon>
        <taxon>Ciliophora</taxon>
        <taxon>Postciliodesmatophora</taxon>
        <taxon>Heterotrichea</taxon>
        <taxon>Heterotrichida</taxon>
        <taxon>Stentoridae</taxon>
        <taxon>Stentor</taxon>
    </lineage>
</organism>
<accession>A0A1R2B8Q3</accession>
<dbReference type="PANTHER" id="PTHR24114:SF2">
    <property type="entry name" value="F-BOX DOMAIN-CONTAINING PROTEIN-RELATED"/>
    <property type="match status" value="1"/>
</dbReference>
<proteinExistence type="predicted"/>
<dbReference type="EMBL" id="MPUH01000842">
    <property type="protein sequence ID" value="OMJ73154.1"/>
    <property type="molecule type" value="Genomic_DNA"/>
</dbReference>
<dbReference type="PANTHER" id="PTHR24114">
    <property type="entry name" value="LEUCINE RICH REPEAT FAMILY PROTEIN"/>
    <property type="match status" value="1"/>
</dbReference>
<sequence length="918" mass="105139">MEPENSYMNVCRAKGVSPLQDVVQVLANKESLLQIKESTKLSESEIFCLSSILEENFSFLTSFSITNQNLTLASVNILSQGFKANHVITKLVLNKIQFADLAYFYKISEALTLNEALMYIDLSQNGLDNSTADLLLELLGVLPNLKYLNLEKNRLQSLQWGYILAVNTSLEHLNLNFNTLSYKTIENLLDSLKINKTLKILNLLGCEKSSDFYNSIGPLLARVLQNSSLTSLTIEIDENCEYLDDLAKTLTDSNTDLINFSAGEQWKTATKPLQIIWRAIQANNWIFSKLKNPNAECEISADFQEILEHKLNKLKDQEAEPDIKIEESIEIHTEHLDIPIYKTQSSTSKIMPETPQFSGYASGKQFKLDQDIESLDKAEDELIAQVYVSHKEEMIEEKSLFSTSIFNESPRNFIYSESSNVGESNADSSRDDIEKVTKKIKKLQKQIRNVDEHFVQTAENIRVDMKKEMNLLVENIKEIQEQGEKTRKKVERVVEAGKESEVKAGLKEKVIEKFIASFETRLAKLEKSDESRQEGFENTKNDMEELRNNYKELVARVEKYELNTKLQVNSIKKSICNKQEITNVQDKQASVNAELQTLSLTVSQIDSQVEKLKQLTLNLQKNEKTLQKKREELDISLSELKQKMGQVEAKYEDLPDFDKLTSLMQKDIDNKISRIELKVWDNLEIDPKKDFGNSSLRTFDRKLHFIDEKVNKIFESFKELAKDMMRIDSYKIPENFERLEKVISQTAQKKYVIPQMEKRVLKSAETYENLRSPRLKNSYSGNRPSIGIRPPSVSLSITKHEDLGKSFPDKIGENENFTVRNLKEDHDTEDLSEKGERAETRKIGVGEGLPVEAESVILNAIIEKTNKNRVPQLRKFYSEVNLSPTSTADAFRNQFAKFEDAGPSLELQESLKLRGINI</sequence>
<dbReference type="AlphaFoldDB" id="A0A1R2B8Q3"/>
<dbReference type="Proteomes" id="UP000187209">
    <property type="component" value="Unassembled WGS sequence"/>
</dbReference>
<comment type="caution">
    <text evidence="2">The sequence shown here is derived from an EMBL/GenBank/DDBJ whole genome shotgun (WGS) entry which is preliminary data.</text>
</comment>
<name>A0A1R2B8Q3_9CILI</name>
<dbReference type="Gene3D" id="3.80.10.10">
    <property type="entry name" value="Ribonuclease Inhibitor"/>
    <property type="match status" value="2"/>
</dbReference>
<evidence type="ECO:0000313" key="2">
    <source>
        <dbReference type="EMBL" id="OMJ73154.1"/>
    </source>
</evidence>
<dbReference type="SUPFAM" id="SSF52047">
    <property type="entry name" value="RNI-like"/>
    <property type="match status" value="1"/>
</dbReference>
<evidence type="ECO:0000313" key="3">
    <source>
        <dbReference type="Proteomes" id="UP000187209"/>
    </source>
</evidence>
<feature type="coiled-coil region" evidence="1">
    <location>
        <begin position="536"/>
        <end position="563"/>
    </location>
</feature>
<protein>
    <submittedName>
        <fullName evidence="2">Uncharacterized protein</fullName>
    </submittedName>
</protein>
<feature type="coiled-coil region" evidence="1">
    <location>
        <begin position="605"/>
        <end position="650"/>
    </location>
</feature>
<evidence type="ECO:0000256" key="1">
    <source>
        <dbReference type="SAM" id="Coils"/>
    </source>
</evidence>
<dbReference type="InterPro" id="IPR052394">
    <property type="entry name" value="LRR-containing"/>
</dbReference>